<dbReference type="RefSeq" id="WP_014956937.1">
    <property type="nucleotide sequence ID" value="NC_018645.1"/>
</dbReference>
<dbReference type="OrthoDB" id="7063142at2"/>
<evidence type="ECO:0000313" key="2">
    <source>
        <dbReference type="Proteomes" id="UP000007347"/>
    </source>
</evidence>
<dbReference type="EMBL" id="FO203503">
    <property type="protein sequence ID" value="CCK79591.1"/>
    <property type="molecule type" value="Genomic_DNA"/>
</dbReference>
<dbReference type="HOGENOM" id="CLU_1359883_0_0_7"/>
<organism evidence="1 2">
    <name type="scientific">Desulfobacula toluolica (strain DSM 7467 / Tol2)</name>
    <dbReference type="NCBI Taxonomy" id="651182"/>
    <lineage>
        <taxon>Bacteria</taxon>
        <taxon>Pseudomonadati</taxon>
        <taxon>Thermodesulfobacteriota</taxon>
        <taxon>Desulfobacteria</taxon>
        <taxon>Desulfobacterales</taxon>
        <taxon>Desulfobacteraceae</taxon>
        <taxon>Desulfobacula</taxon>
    </lineage>
</organism>
<reference evidence="1 2" key="1">
    <citation type="journal article" date="2013" name="Environ. Microbiol.">
        <title>Complete genome, catabolic sub-proteomes and key-metabolites of Desulfobacula toluolica Tol2, a marine, aromatic compound-degrading, sulfate-reducing bacterium.</title>
        <authorList>
            <person name="Wohlbrand L."/>
            <person name="Jacob J.H."/>
            <person name="Kube M."/>
            <person name="Mussmann M."/>
            <person name="Jarling R."/>
            <person name="Beck A."/>
            <person name="Amann R."/>
            <person name="Wilkes H."/>
            <person name="Reinhardt R."/>
            <person name="Rabus R."/>
        </authorList>
    </citation>
    <scope>NUCLEOTIDE SEQUENCE [LARGE SCALE GENOMIC DNA]</scope>
    <source>
        <strain evidence="2">DSM 7467 / Tol2</strain>
    </source>
</reference>
<keyword evidence="2" id="KW-1185">Reference proteome</keyword>
<gene>
    <name evidence="1" type="ordered locus">TOL2_C14280</name>
</gene>
<name>K0NET0_DESTT</name>
<sequence>MHLKTLSMWAYLFLISISYGHAASVRQVTMDEMLQQCQFVFEGTVLTLEAEENSQNRIHTYVTFEIQDIIKGEYSSSTITLSFLGGTVGDVTMDVRDMKIPQVGEHGIYFVESLKRSQVHPLYGWSQGHFLVQSDDTGMDRVMTSNEQPVTEVMKDNALEQMSPSQEETAPLLSKGAARGIKFALKDNDNKGLTAEEFKNILREKMDMDQ</sequence>
<dbReference type="Proteomes" id="UP000007347">
    <property type="component" value="Chromosome"/>
</dbReference>
<evidence type="ECO:0000313" key="1">
    <source>
        <dbReference type="EMBL" id="CCK79591.1"/>
    </source>
</evidence>
<protein>
    <submittedName>
        <fullName evidence="1">Uncharacterized protein</fullName>
    </submittedName>
</protein>
<dbReference type="AlphaFoldDB" id="K0NET0"/>
<accession>K0NET0</accession>
<dbReference type="KEGG" id="dto:TOL2_C14280"/>
<proteinExistence type="predicted"/>
<dbReference type="STRING" id="651182.TOL2_C14280"/>